<dbReference type="Gene3D" id="3.30.70.2540">
    <property type="entry name" value="CRISPR-associated endoribonuclease Cas6/Csy4"/>
    <property type="match status" value="1"/>
</dbReference>
<evidence type="ECO:0000313" key="1">
    <source>
        <dbReference type="EMBL" id="EEW05504.1"/>
    </source>
</evidence>
<dbReference type="GO" id="GO:0004519">
    <property type="term" value="F:endonuclease activity"/>
    <property type="evidence" value="ECO:0007669"/>
    <property type="project" value="InterPro"/>
</dbReference>
<accession>D2YII3</accession>
<dbReference type="EMBL" id="ACYU01000179">
    <property type="protein sequence ID" value="EEW05504.1"/>
    <property type="molecule type" value="Genomic_DNA"/>
</dbReference>
<evidence type="ECO:0000313" key="2">
    <source>
        <dbReference type="Proteomes" id="UP000004827"/>
    </source>
</evidence>
<gene>
    <name evidence="1" type="ORF">VMB_33300</name>
</gene>
<dbReference type="CDD" id="cd09739">
    <property type="entry name" value="Cas6_I-F"/>
    <property type="match status" value="1"/>
</dbReference>
<comment type="caution">
    <text evidence="1">The sequence shown here is derived from an EMBL/GenBank/DDBJ whole genome shotgun (WGS) entry which is preliminary data.</text>
</comment>
<reference evidence="1 2" key="1">
    <citation type="journal article" date="2009" name="BMC Evol. Biol.">
        <title>Genomic taxonomy of Vibrios.</title>
        <authorList>
            <person name="Thompson C.C."/>
            <person name="Vicente A.C."/>
            <person name="Souza R.C."/>
            <person name="Vasconcelos A.T."/>
            <person name="Vesth T."/>
            <person name="Alves N.Jr."/>
            <person name="Ussery D.W."/>
            <person name="Iida T."/>
            <person name="Thompson F.L."/>
        </authorList>
    </citation>
    <scope>NUCLEOTIDE SEQUENCE [LARGE SCALE GENOMIC DNA]</scope>
    <source>
        <strain evidence="1 2">VM603</strain>
    </source>
</reference>
<dbReference type="InterPro" id="IPR013396">
    <property type="entry name" value="CRISPR-assoc_prot_Csy4"/>
</dbReference>
<name>D2YII3_VIBMI</name>
<proteinExistence type="predicted"/>
<dbReference type="Pfam" id="PF09618">
    <property type="entry name" value="Cas_Csy4"/>
    <property type="match status" value="1"/>
</dbReference>
<dbReference type="GO" id="GO:0043571">
    <property type="term" value="P:maintenance of CRISPR repeat elements"/>
    <property type="evidence" value="ECO:0007669"/>
    <property type="project" value="InterPro"/>
</dbReference>
<dbReference type="NCBIfam" id="TIGR02563">
    <property type="entry name" value="cas_Csy4"/>
    <property type="match status" value="1"/>
</dbReference>
<dbReference type="AlphaFoldDB" id="D2YII3"/>
<dbReference type="InterPro" id="IPR042564">
    <property type="entry name" value="CRISPR-Cas6/Csy4_sf"/>
</dbReference>
<protein>
    <submittedName>
        <fullName evidence="1">CRISPR-associated protein, Csy4 family protein</fullName>
    </submittedName>
</protein>
<sequence length="215" mass="24453">MAVMNYYQEITLLPDADIALGFLWQNVFQQVHIALVEHKVASNQSLVAVGFPDYRQAQFPLGSKLRLFAKEQVTLEKLDIHRWLTRLEDYVHIKGIKPVPSYVTYVSFVRKQVKSPGRIERDMQQKAALWAAKSGKQLVECLADLQQSKPTALCSLPFIYLHSQQTKQRSPEKNSKFPLFIEMQQQSTSQDGSFDCYGLSSKANGQSAFATVPHF</sequence>
<organism evidence="1 2">
    <name type="scientific">Vibrio mimicus VM603</name>
    <dbReference type="NCBI Taxonomy" id="671074"/>
    <lineage>
        <taxon>Bacteria</taxon>
        <taxon>Pseudomonadati</taxon>
        <taxon>Pseudomonadota</taxon>
        <taxon>Gammaproteobacteria</taxon>
        <taxon>Vibrionales</taxon>
        <taxon>Vibrionaceae</taxon>
        <taxon>Vibrio</taxon>
    </lineage>
</organism>
<dbReference type="Proteomes" id="UP000004827">
    <property type="component" value="Unassembled WGS sequence"/>
</dbReference>